<dbReference type="EMBL" id="PNQX01000004">
    <property type="protein sequence ID" value="PMQ18666.1"/>
    <property type="molecule type" value="Genomic_DNA"/>
</dbReference>
<dbReference type="RefSeq" id="WP_102599213.1">
    <property type="nucleotide sequence ID" value="NZ_JBQDUD010000021.1"/>
</dbReference>
<reference evidence="2 3" key="1">
    <citation type="journal article" date="2017" name="Elife">
        <title>Extensive horizontal gene transfer in cheese-associated bacteria.</title>
        <authorList>
            <person name="Bonham K.S."/>
            <person name="Wolfe B.E."/>
            <person name="Dutton R.J."/>
        </authorList>
    </citation>
    <scope>NUCLEOTIDE SEQUENCE [LARGE SCALE GENOMIC DNA]</scope>
    <source>
        <strain evidence="2 3">JB182</strain>
    </source>
</reference>
<dbReference type="Proteomes" id="UP000235739">
    <property type="component" value="Unassembled WGS sequence"/>
</dbReference>
<feature type="region of interest" description="Disordered" evidence="1">
    <location>
        <begin position="15"/>
        <end position="93"/>
    </location>
</feature>
<evidence type="ECO:0000313" key="2">
    <source>
        <dbReference type="EMBL" id="PMQ18666.1"/>
    </source>
</evidence>
<sequence>MPTPAVLLPLAGYGMVWGIQPNNPGAEPSMDSNDRKEEQHPSGSGQPGAQPEQGRNGEQNQEENTVGEHPDAFEQPAEEQDPSNVDTDQFSTD</sequence>
<organism evidence="2 3">
    <name type="scientific">Glutamicibacter arilaitensis</name>
    <dbReference type="NCBI Taxonomy" id="256701"/>
    <lineage>
        <taxon>Bacteria</taxon>
        <taxon>Bacillati</taxon>
        <taxon>Actinomycetota</taxon>
        <taxon>Actinomycetes</taxon>
        <taxon>Micrococcales</taxon>
        <taxon>Micrococcaceae</taxon>
        <taxon>Glutamicibacter</taxon>
    </lineage>
</organism>
<name>A0A2N7RXQ8_9MICC</name>
<gene>
    <name evidence="2" type="ORF">CIK84_17865</name>
</gene>
<feature type="compositionally biased region" description="Polar residues" evidence="1">
    <location>
        <begin position="82"/>
        <end position="93"/>
    </location>
</feature>
<evidence type="ECO:0000313" key="3">
    <source>
        <dbReference type="Proteomes" id="UP000235739"/>
    </source>
</evidence>
<accession>A0A2N7RXQ8</accession>
<comment type="caution">
    <text evidence="2">The sequence shown here is derived from an EMBL/GenBank/DDBJ whole genome shotgun (WGS) entry which is preliminary data.</text>
</comment>
<protein>
    <submittedName>
        <fullName evidence="2">Uncharacterized protein</fullName>
    </submittedName>
</protein>
<proteinExistence type="predicted"/>
<feature type="compositionally biased region" description="Low complexity" evidence="1">
    <location>
        <begin position="50"/>
        <end position="64"/>
    </location>
</feature>
<evidence type="ECO:0000256" key="1">
    <source>
        <dbReference type="SAM" id="MobiDB-lite"/>
    </source>
</evidence>
<dbReference type="AlphaFoldDB" id="A0A2N7RXQ8"/>